<keyword evidence="2" id="KW-0540">Nuclease</keyword>
<sequence>MTHQEYEQHVSNIIKNIESFNNATIATNKKIAGVQQPGHYEIDVSVTFQIDDILSFHLIIECKKWQRPVDRPVVQKLVQTRGAIAAHKAAIVSPSGFTKEAVAVAKAHGIALWVIHQESESIDSVMACREWAPRSFDFDRIKHELLDLMQVKATPVKSRLIDFPAFSPATFAKGHFISSRSAIEYPSAKTAIAQSLVEFIYQPDNQQTLAYDNIQKWLNRHIKKLHLSGMPLDEAEKKMLSIVKGTKYKVTVNFTDNRHIDIPAFLKREPD</sequence>
<dbReference type="InterPro" id="IPR011335">
    <property type="entry name" value="Restrct_endonuc-II-like"/>
</dbReference>
<dbReference type="AlphaFoldDB" id="A0AAF0C1V5"/>
<keyword evidence="3" id="KW-1185">Reference proteome</keyword>
<name>A0AAF0C1V5_9GAMM</name>
<dbReference type="Gene3D" id="3.40.1350.10">
    <property type="match status" value="1"/>
</dbReference>
<evidence type="ECO:0000259" key="1">
    <source>
        <dbReference type="Pfam" id="PF04471"/>
    </source>
</evidence>
<dbReference type="EMBL" id="CP059735">
    <property type="protein sequence ID" value="WDD97104.1"/>
    <property type="molecule type" value="Genomic_DNA"/>
</dbReference>
<gene>
    <name evidence="2" type="ORF">SG35_017275</name>
</gene>
<dbReference type="KEGG" id="tact:SG35_017275"/>
<dbReference type="Proteomes" id="UP000032568">
    <property type="component" value="Chromosome"/>
</dbReference>
<dbReference type="PANTHER" id="PTHR30015">
    <property type="entry name" value="MRR RESTRICTION SYSTEM PROTEIN"/>
    <property type="match status" value="1"/>
</dbReference>
<proteinExistence type="predicted"/>
<reference evidence="2 3" key="1">
    <citation type="journal article" date="2015" name="Genome Announc.">
        <title>Draft Genome Sequences of Marine Isolates of Thalassomonas viridans and Thalassomonas actiniarum.</title>
        <authorList>
            <person name="Olonade I."/>
            <person name="van Zyl L.J."/>
            <person name="Trindade M."/>
        </authorList>
    </citation>
    <scope>NUCLEOTIDE SEQUENCE [LARGE SCALE GENOMIC DNA]</scope>
    <source>
        <strain evidence="2 3">A5K-106</strain>
    </source>
</reference>
<feature type="domain" description="Restriction endonuclease type IV Mrr" evidence="1">
    <location>
        <begin position="30"/>
        <end position="114"/>
    </location>
</feature>
<accession>A0AAF0C1V5</accession>
<protein>
    <submittedName>
        <fullName evidence="2">Restriction endonuclease</fullName>
    </submittedName>
</protein>
<dbReference type="GO" id="GO:0015666">
    <property type="term" value="F:restriction endodeoxyribonuclease activity"/>
    <property type="evidence" value="ECO:0007669"/>
    <property type="project" value="TreeGrafter"/>
</dbReference>
<evidence type="ECO:0000313" key="3">
    <source>
        <dbReference type="Proteomes" id="UP000032568"/>
    </source>
</evidence>
<dbReference type="GO" id="GO:0009307">
    <property type="term" value="P:DNA restriction-modification system"/>
    <property type="evidence" value="ECO:0007669"/>
    <property type="project" value="InterPro"/>
</dbReference>
<dbReference type="SUPFAM" id="SSF52980">
    <property type="entry name" value="Restriction endonuclease-like"/>
    <property type="match status" value="1"/>
</dbReference>
<dbReference type="Pfam" id="PF04471">
    <property type="entry name" value="Mrr_cat"/>
    <property type="match status" value="1"/>
</dbReference>
<keyword evidence="2" id="KW-0378">Hydrolase</keyword>
<reference evidence="2 3" key="2">
    <citation type="journal article" date="2022" name="Mar. Drugs">
        <title>Bioassay-Guided Fractionation Leads to the Detection of Cholic Acid Generated by the Rare Thalassomonas sp.</title>
        <authorList>
            <person name="Pheiffer F."/>
            <person name="Schneider Y.K."/>
            <person name="Hansen E.H."/>
            <person name="Andersen J.H."/>
            <person name="Isaksson J."/>
            <person name="Busche T."/>
            <person name="R C."/>
            <person name="Kalinowski J."/>
            <person name="Zyl L.V."/>
            <person name="Trindade M."/>
        </authorList>
    </citation>
    <scope>NUCLEOTIDE SEQUENCE [LARGE SCALE GENOMIC DNA]</scope>
    <source>
        <strain evidence="2 3">A5K-106</strain>
    </source>
</reference>
<keyword evidence="2" id="KW-0255">Endonuclease</keyword>
<evidence type="ECO:0000313" key="2">
    <source>
        <dbReference type="EMBL" id="WDD97104.1"/>
    </source>
</evidence>
<dbReference type="RefSeq" id="WP_044831720.1">
    <property type="nucleotide sequence ID" value="NZ_CP059735.1"/>
</dbReference>
<dbReference type="InterPro" id="IPR007560">
    <property type="entry name" value="Restrct_endonuc_IV_Mrr"/>
</dbReference>
<dbReference type="PANTHER" id="PTHR30015:SF7">
    <property type="entry name" value="TYPE IV METHYL-DIRECTED RESTRICTION ENZYME ECOKMRR"/>
    <property type="match status" value="1"/>
</dbReference>
<dbReference type="InterPro" id="IPR052906">
    <property type="entry name" value="Type_IV_Methyl-Rstrct_Enzyme"/>
</dbReference>
<dbReference type="InterPro" id="IPR011856">
    <property type="entry name" value="tRNA_endonuc-like_dom_sf"/>
</dbReference>
<dbReference type="GO" id="GO:0003677">
    <property type="term" value="F:DNA binding"/>
    <property type="evidence" value="ECO:0007669"/>
    <property type="project" value="InterPro"/>
</dbReference>
<organism evidence="2 3">
    <name type="scientific">Thalassomonas actiniarum</name>
    <dbReference type="NCBI Taxonomy" id="485447"/>
    <lineage>
        <taxon>Bacteria</taxon>
        <taxon>Pseudomonadati</taxon>
        <taxon>Pseudomonadota</taxon>
        <taxon>Gammaproteobacteria</taxon>
        <taxon>Alteromonadales</taxon>
        <taxon>Colwelliaceae</taxon>
        <taxon>Thalassomonas</taxon>
    </lineage>
</organism>